<evidence type="ECO:0000313" key="1">
    <source>
        <dbReference type="EMBL" id="GIY97973.1"/>
    </source>
</evidence>
<sequence>MGIPHRSHLYYSGRTISSAVDFLNFAHRPHHTFFLFSSSMRTMSPTLSSWHVAL</sequence>
<feature type="non-terminal residue" evidence="1">
    <location>
        <position position="54"/>
    </location>
</feature>
<gene>
    <name evidence="1" type="ORF">CEXT_351861</name>
</gene>
<dbReference type="EMBL" id="BPLR01000863">
    <property type="protein sequence ID" value="GIY97973.1"/>
    <property type="molecule type" value="Genomic_DNA"/>
</dbReference>
<proteinExistence type="predicted"/>
<comment type="caution">
    <text evidence="1">The sequence shown here is derived from an EMBL/GenBank/DDBJ whole genome shotgun (WGS) entry which is preliminary data.</text>
</comment>
<protein>
    <submittedName>
        <fullName evidence="1">Uncharacterized protein</fullName>
    </submittedName>
</protein>
<dbReference type="AlphaFoldDB" id="A0AAV4XUG9"/>
<organism evidence="1 2">
    <name type="scientific">Caerostris extrusa</name>
    <name type="common">Bark spider</name>
    <name type="synonym">Caerostris bankana</name>
    <dbReference type="NCBI Taxonomy" id="172846"/>
    <lineage>
        <taxon>Eukaryota</taxon>
        <taxon>Metazoa</taxon>
        <taxon>Ecdysozoa</taxon>
        <taxon>Arthropoda</taxon>
        <taxon>Chelicerata</taxon>
        <taxon>Arachnida</taxon>
        <taxon>Araneae</taxon>
        <taxon>Araneomorphae</taxon>
        <taxon>Entelegynae</taxon>
        <taxon>Araneoidea</taxon>
        <taxon>Araneidae</taxon>
        <taxon>Caerostris</taxon>
    </lineage>
</organism>
<reference evidence="1 2" key="1">
    <citation type="submission" date="2021-06" db="EMBL/GenBank/DDBJ databases">
        <title>Caerostris extrusa draft genome.</title>
        <authorList>
            <person name="Kono N."/>
            <person name="Arakawa K."/>
        </authorList>
    </citation>
    <scope>NUCLEOTIDE SEQUENCE [LARGE SCALE GENOMIC DNA]</scope>
</reference>
<dbReference type="Proteomes" id="UP001054945">
    <property type="component" value="Unassembled WGS sequence"/>
</dbReference>
<keyword evidence="2" id="KW-1185">Reference proteome</keyword>
<accession>A0AAV4XUG9</accession>
<name>A0AAV4XUG9_CAEEX</name>
<evidence type="ECO:0000313" key="2">
    <source>
        <dbReference type="Proteomes" id="UP001054945"/>
    </source>
</evidence>